<evidence type="ECO:0000256" key="6">
    <source>
        <dbReference type="ARBA" id="ARBA00022528"/>
    </source>
</evidence>
<feature type="transmembrane region" description="Helical" evidence="11">
    <location>
        <begin position="240"/>
        <end position="259"/>
    </location>
</feature>
<dbReference type="Pfam" id="PF05758">
    <property type="entry name" value="Ycf1"/>
    <property type="match status" value="1"/>
</dbReference>
<evidence type="ECO:0000313" key="13">
    <source>
        <dbReference type="Proteomes" id="UP000583929"/>
    </source>
</evidence>
<evidence type="ECO:0000256" key="7">
    <source>
        <dbReference type="ARBA" id="ARBA00022640"/>
    </source>
</evidence>
<keyword evidence="7" id="KW-0934">Plastid</keyword>
<reference evidence="12 13" key="1">
    <citation type="journal article" date="2020" name="bioRxiv">
        <title>Sequence and annotation of 42 cannabis genomes reveals extensive copy number variation in cannabinoid synthesis and pathogen resistance genes.</title>
        <authorList>
            <person name="Mckernan K.J."/>
            <person name="Helbert Y."/>
            <person name="Kane L.T."/>
            <person name="Ebling H."/>
            <person name="Zhang L."/>
            <person name="Liu B."/>
            <person name="Eaton Z."/>
            <person name="Mclaughlin S."/>
            <person name="Kingan S."/>
            <person name="Baybayan P."/>
            <person name="Concepcion G."/>
            <person name="Jordan M."/>
            <person name="Riva A."/>
            <person name="Barbazuk W."/>
            <person name="Harkins T."/>
        </authorList>
    </citation>
    <scope>NUCLEOTIDE SEQUENCE [LARGE SCALE GENOMIC DNA]</scope>
    <source>
        <strain evidence="13">cv. Jamaican Lion 4</strain>
        <tissue evidence="12">Leaf</tissue>
    </source>
</reference>
<feature type="transmembrane region" description="Helical" evidence="11">
    <location>
        <begin position="20"/>
        <end position="38"/>
    </location>
</feature>
<evidence type="ECO:0000256" key="5">
    <source>
        <dbReference type="ARBA" id="ARBA00018950"/>
    </source>
</evidence>
<protein>
    <recommendedName>
        <fullName evidence="5">Protein Ycf2</fullName>
    </recommendedName>
</protein>
<comment type="function">
    <text evidence="1">Probable ATPase of unknown function. Its presence in a non-photosynthetic plant (Epifagus virginiana) and experiments in tobacco indicate that it has an essential function which is probably not related to photosynthesis.</text>
</comment>
<evidence type="ECO:0000256" key="11">
    <source>
        <dbReference type="SAM" id="Phobius"/>
    </source>
</evidence>
<keyword evidence="13" id="KW-1185">Reference proteome</keyword>
<keyword evidence="8" id="KW-0547">Nucleotide-binding</keyword>
<proteinExistence type="inferred from homology"/>
<dbReference type="AlphaFoldDB" id="A0A7J6I5A2"/>
<comment type="caution">
    <text evidence="12">The sequence shown here is derived from an EMBL/GenBank/DDBJ whole genome shotgun (WGS) entry which is preliminary data.</text>
</comment>
<dbReference type="PANTHER" id="PTHR33078:SF92">
    <property type="entry name" value="PROTEIN YCF2"/>
    <property type="match status" value="1"/>
</dbReference>
<dbReference type="Proteomes" id="UP000583929">
    <property type="component" value="Unassembled WGS sequence"/>
</dbReference>
<dbReference type="GO" id="GO:0016020">
    <property type="term" value="C:membrane"/>
    <property type="evidence" value="ECO:0007669"/>
    <property type="project" value="UniProtKB-SubCell"/>
</dbReference>
<evidence type="ECO:0000256" key="1">
    <source>
        <dbReference type="ARBA" id="ARBA00002329"/>
    </source>
</evidence>
<dbReference type="GO" id="GO:0009570">
    <property type="term" value="C:chloroplast stroma"/>
    <property type="evidence" value="ECO:0007669"/>
    <property type="project" value="UniProtKB-SubCell"/>
</dbReference>
<keyword evidence="11" id="KW-1133">Transmembrane helix</keyword>
<keyword evidence="11" id="KW-0472">Membrane</keyword>
<feature type="region of interest" description="Disordered" evidence="10">
    <location>
        <begin position="153"/>
        <end position="181"/>
    </location>
</feature>
<evidence type="ECO:0000256" key="3">
    <source>
        <dbReference type="ARBA" id="ARBA00004470"/>
    </source>
</evidence>
<feature type="transmembrane region" description="Helical" evidence="11">
    <location>
        <begin position="59"/>
        <end position="82"/>
    </location>
</feature>
<feature type="transmembrane region" description="Helical" evidence="11">
    <location>
        <begin position="102"/>
        <end position="123"/>
    </location>
</feature>
<keyword evidence="6" id="KW-0150">Chloroplast</keyword>
<keyword evidence="11" id="KW-0812">Transmembrane</keyword>
<dbReference type="PANTHER" id="PTHR33078">
    <property type="entry name" value="PROTEIN YCF2-RELATED"/>
    <property type="match status" value="1"/>
</dbReference>
<accession>A0A7J6I5A2</accession>
<gene>
    <name evidence="12" type="ORF">G4B88_010226</name>
</gene>
<name>A0A7J6I5A2_CANSA</name>
<feature type="transmembrane region" description="Helical" evidence="11">
    <location>
        <begin position="206"/>
        <end position="228"/>
    </location>
</feature>
<comment type="similarity">
    <text evidence="4">Belongs to the Ycf2 family.</text>
</comment>
<evidence type="ECO:0000256" key="9">
    <source>
        <dbReference type="ARBA" id="ARBA00022840"/>
    </source>
</evidence>
<dbReference type="GO" id="GO:0005524">
    <property type="term" value="F:ATP binding"/>
    <property type="evidence" value="ECO:0007669"/>
    <property type="project" value="UniProtKB-KW"/>
</dbReference>
<sequence length="378" mass="43765">MMFISIHYVPLHLALGRPHTITVLALPYLLFHFFWNNHKHFFDYGSTNKNSMRNLSIQCVFLNNLIFKLFNHFILPISMLVRLVNIYMFRCNNKMLFVTSSFVGWLIGHILFIKWVGLVLVWIQQNNSIRSNKYLVAELRNFMARIFKIETTSETKGTKQEQGGSTEEDPSPSLFLEEKEDPNKIDETEEIRVNGKEKTKDEFQHILLHISFSVVSIVITIQLITLLVDEIIGLYDSSEKGMIATFCCITGLLVTRWIYWGNLPLIITAQSVNFTQGFATSGLLNEMNQSEILVPALQSHWLMMHTRELLVQFSALTTEKRIDQILLNLTHSDHLSKNDSGYQMTEQPGAIYLRYLVDIHKKSLMNYEFSTSCLAERI</sequence>
<evidence type="ECO:0000256" key="4">
    <source>
        <dbReference type="ARBA" id="ARBA00009361"/>
    </source>
</evidence>
<dbReference type="InterPro" id="IPR008896">
    <property type="entry name" value="TIC214"/>
</dbReference>
<keyword evidence="9" id="KW-0067">ATP-binding</keyword>
<organism evidence="12 13">
    <name type="scientific">Cannabis sativa</name>
    <name type="common">Hemp</name>
    <name type="synonym">Marijuana</name>
    <dbReference type="NCBI Taxonomy" id="3483"/>
    <lineage>
        <taxon>Eukaryota</taxon>
        <taxon>Viridiplantae</taxon>
        <taxon>Streptophyta</taxon>
        <taxon>Embryophyta</taxon>
        <taxon>Tracheophyta</taxon>
        <taxon>Spermatophyta</taxon>
        <taxon>Magnoliopsida</taxon>
        <taxon>eudicotyledons</taxon>
        <taxon>Gunneridae</taxon>
        <taxon>Pentapetalae</taxon>
        <taxon>rosids</taxon>
        <taxon>fabids</taxon>
        <taxon>Rosales</taxon>
        <taxon>Cannabaceae</taxon>
        <taxon>Cannabis</taxon>
    </lineage>
</organism>
<dbReference type="EMBL" id="JAATIQ010000006">
    <property type="protein sequence ID" value="KAF4402774.1"/>
    <property type="molecule type" value="Genomic_DNA"/>
</dbReference>
<comment type="subcellular location">
    <subcellularLocation>
        <location evidence="2">Membrane</location>
        <topology evidence="2">Multi-pass membrane protein</topology>
    </subcellularLocation>
    <subcellularLocation>
        <location evidence="3">Plastid</location>
        <location evidence="3">Chloroplast stroma</location>
    </subcellularLocation>
</comment>
<evidence type="ECO:0000256" key="10">
    <source>
        <dbReference type="SAM" id="MobiDB-lite"/>
    </source>
</evidence>
<evidence type="ECO:0000256" key="2">
    <source>
        <dbReference type="ARBA" id="ARBA00004141"/>
    </source>
</evidence>
<evidence type="ECO:0000313" key="12">
    <source>
        <dbReference type="EMBL" id="KAF4402774.1"/>
    </source>
</evidence>
<evidence type="ECO:0000256" key="8">
    <source>
        <dbReference type="ARBA" id="ARBA00022741"/>
    </source>
</evidence>